<name>A0A177NRN6_9GAMM</name>
<evidence type="ECO:0000313" key="1">
    <source>
        <dbReference type="EMBL" id="OAI20635.1"/>
    </source>
</evidence>
<keyword evidence="2" id="KW-1185">Reference proteome</keyword>
<dbReference type="EMBL" id="LUUI01000035">
    <property type="protein sequence ID" value="OAI20635.1"/>
    <property type="molecule type" value="Genomic_DNA"/>
</dbReference>
<sequence length="151" mass="16617">MNALRHSKNWLSFVLILAILGHFGLGHRDASAFVLCFGEDGHVAVEHVGYDHGIDPDKNDHFSDTAGVHFTDDDAPCNAPCTDIALDGDDHIPLSLTDFVKIALDSGLLPVFFLFSLLSLHGRPFIRQPAFFDPPFTDPRLLALRSIVLLI</sequence>
<comment type="caution">
    <text evidence="1">The sequence shown here is derived from an EMBL/GenBank/DDBJ whole genome shotgun (WGS) entry which is preliminary data.</text>
</comment>
<dbReference type="STRING" id="980561.A1359_20665"/>
<reference evidence="1 2" key="1">
    <citation type="submission" date="2016-03" db="EMBL/GenBank/DDBJ databases">
        <authorList>
            <person name="Ploux O."/>
        </authorList>
    </citation>
    <scope>NUCLEOTIDE SEQUENCE [LARGE SCALE GENOMIC DNA]</scope>
    <source>
        <strain evidence="1 2">R-45370</strain>
    </source>
</reference>
<accession>A0A177NRN6</accession>
<gene>
    <name evidence="1" type="ORF">A1359_20665</name>
</gene>
<dbReference type="AlphaFoldDB" id="A0A177NRN6"/>
<proteinExistence type="predicted"/>
<protein>
    <submittedName>
        <fullName evidence="1">Uncharacterized protein</fullName>
    </submittedName>
</protein>
<evidence type="ECO:0000313" key="2">
    <source>
        <dbReference type="Proteomes" id="UP000078476"/>
    </source>
</evidence>
<dbReference type="OrthoDB" id="5571234at2"/>
<organism evidence="1 2">
    <name type="scientific">Methylomonas lenta</name>
    <dbReference type="NCBI Taxonomy" id="980561"/>
    <lineage>
        <taxon>Bacteria</taxon>
        <taxon>Pseudomonadati</taxon>
        <taxon>Pseudomonadota</taxon>
        <taxon>Gammaproteobacteria</taxon>
        <taxon>Methylococcales</taxon>
        <taxon>Methylococcaceae</taxon>
        <taxon>Methylomonas</taxon>
    </lineage>
</organism>
<dbReference type="Proteomes" id="UP000078476">
    <property type="component" value="Unassembled WGS sequence"/>
</dbReference>